<dbReference type="AlphaFoldDB" id="A0A518E3W6"/>
<dbReference type="InterPro" id="IPR038729">
    <property type="entry name" value="Rad50/SbcC_AAA"/>
</dbReference>
<organism evidence="3 4">
    <name type="scientific">Lignipirellula cremea</name>
    <dbReference type="NCBI Taxonomy" id="2528010"/>
    <lineage>
        <taxon>Bacteria</taxon>
        <taxon>Pseudomonadati</taxon>
        <taxon>Planctomycetota</taxon>
        <taxon>Planctomycetia</taxon>
        <taxon>Pirellulales</taxon>
        <taxon>Pirellulaceae</taxon>
        <taxon>Lignipirellula</taxon>
    </lineage>
</organism>
<feature type="domain" description="Rad50/SbcC-type AAA" evidence="2">
    <location>
        <begin position="5"/>
        <end position="75"/>
    </location>
</feature>
<dbReference type="KEGG" id="lcre:Pla8534_66640"/>
<dbReference type="Pfam" id="PF13304">
    <property type="entry name" value="AAA_21"/>
    <property type="match status" value="1"/>
</dbReference>
<dbReference type="SUPFAM" id="SSF52540">
    <property type="entry name" value="P-loop containing nucleoside triphosphate hydrolases"/>
    <property type="match status" value="1"/>
</dbReference>
<reference evidence="3 4" key="1">
    <citation type="submission" date="2019-02" db="EMBL/GenBank/DDBJ databases">
        <title>Deep-cultivation of Planctomycetes and their phenomic and genomic characterization uncovers novel biology.</title>
        <authorList>
            <person name="Wiegand S."/>
            <person name="Jogler M."/>
            <person name="Boedeker C."/>
            <person name="Pinto D."/>
            <person name="Vollmers J."/>
            <person name="Rivas-Marin E."/>
            <person name="Kohn T."/>
            <person name="Peeters S.H."/>
            <person name="Heuer A."/>
            <person name="Rast P."/>
            <person name="Oberbeckmann S."/>
            <person name="Bunk B."/>
            <person name="Jeske O."/>
            <person name="Meyerdierks A."/>
            <person name="Storesund J.E."/>
            <person name="Kallscheuer N."/>
            <person name="Luecker S."/>
            <person name="Lage O.M."/>
            <person name="Pohl T."/>
            <person name="Merkel B.J."/>
            <person name="Hornburger P."/>
            <person name="Mueller R.-W."/>
            <person name="Bruemmer F."/>
            <person name="Labrenz M."/>
            <person name="Spormann A.M."/>
            <person name="Op den Camp H."/>
            <person name="Overmann J."/>
            <person name="Amann R."/>
            <person name="Jetten M.S.M."/>
            <person name="Mascher T."/>
            <person name="Medema M.H."/>
            <person name="Devos D.P."/>
            <person name="Kaster A.-K."/>
            <person name="Ovreas L."/>
            <person name="Rohde M."/>
            <person name="Galperin M.Y."/>
            <person name="Jogler C."/>
        </authorList>
    </citation>
    <scope>NUCLEOTIDE SEQUENCE [LARGE SCALE GENOMIC DNA]</scope>
    <source>
        <strain evidence="3 4">Pla85_3_4</strain>
    </source>
</reference>
<feature type="domain" description="ATPase AAA-type core" evidence="1">
    <location>
        <begin position="248"/>
        <end position="337"/>
    </location>
</feature>
<evidence type="ECO:0000313" key="3">
    <source>
        <dbReference type="EMBL" id="QDU98790.1"/>
    </source>
</evidence>
<dbReference type="OrthoDB" id="9801813at2"/>
<dbReference type="InterPro" id="IPR051396">
    <property type="entry name" value="Bact_Antivir_Def_Nuclease"/>
</dbReference>
<proteinExistence type="predicted"/>
<dbReference type="Pfam" id="PF13476">
    <property type="entry name" value="AAA_23"/>
    <property type="match status" value="1"/>
</dbReference>
<gene>
    <name evidence="3" type="primary">recF</name>
    <name evidence="3" type="ORF">Pla8534_66640</name>
</gene>
<dbReference type="EMBL" id="CP036433">
    <property type="protein sequence ID" value="QDU98790.1"/>
    <property type="molecule type" value="Genomic_DNA"/>
</dbReference>
<evidence type="ECO:0000313" key="4">
    <source>
        <dbReference type="Proteomes" id="UP000317648"/>
    </source>
</evidence>
<evidence type="ECO:0000259" key="2">
    <source>
        <dbReference type="Pfam" id="PF13476"/>
    </source>
</evidence>
<dbReference type="Proteomes" id="UP000317648">
    <property type="component" value="Chromosome"/>
</dbReference>
<accession>A0A518E3W6</accession>
<dbReference type="PANTHER" id="PTHR43581:SF2">
    <property type="entry name" value="EXCINUCLEASE ATPASE SUBUNIT"/>
    <property type="match status" value="1"/>
</dbReference>
<name>A0A518E3W6_9BACT</name>
<protein>
    <submittedName>
        <fullName evidence="3">DNA replication and repair protein RecF</fullName>
    </submittedName>
</protein>
<evidence type="ECO:0000259" key="1">
    <source>
        <dbReference type="Pfam" id="PF13304"/>
    </source>
</evidence>
<dbReference type="PANTHER" id="PTHR43581">
    <property type="entry name" value="ATP/GTP PHOSPHATASE"/>
    <property type="match status" value="1"/>
</dbReference>
<dbReference type="RefSeq" id="WP_145058313.1">
    <property type="nucleotide sequence ID" value="NZ_CP036433.1"/>
</dbReference>
<sequence length="424" mass="47693">MFVESISLENIRTFAAEKTLKFNHPDRQYGQGHECEVTPSLKNINLLFGENACGKTTLLEAVALAALGPSVIESRIAPRPLIRFSPATRKPSSLEKKKVGRMRATFALHDAEVKHQQGESSPTNGFSEISVSQKGELESFHFMGSAHINWDEVYRSRNDSFFVVAYGATRRVDSTAERMHSKSRRSGFARVERVESIVEEGYPVVSLPAWFSSHKKNSSRWKQVVDLINGALGRGHFVFEGNRSNDDFVFSQGGMEIPFRSLSDGYKAFLGWVTDLLFHLDLACERSELRLDEVSGIVMVDEIDLHLHPTWQMEVIGHLSKTFPRLQFIFTSHSPLIAGSVEWMNITRLRLDRQHRTGIDPFEQPIHGLDADQILVSDLFGLKTTRAAAKNRQLDELTRRARAGDDEAAKQLIAELARGTEGEL</sequence>
<dbReference type="GO" id="GO:0005524">
    <property type="term" value="F:ATP binding"/>
    <property type="evidence" value="ECO:0007669"/>
    <property type="project" value="InterPro"/>
</dbReference>
<keyword evidence="4" id="KW-1185">Reference proteome</keyword>
<dbReference type="Gene3D" id="3.40.50.300">
    <property type="entry name" value="P-loop containing nucleotide triphosphate hydrolases"/>
    <property type="match status" value="1"/>
</dbReference>
<dbReference type="InterPro" id="IPR027417">
    <property type="entry name" value="P-loop_NTPase"/>
</dbReference>
<dbReference type="GO" id="GO:0016887">
    <property type="term" value="F:ATP hydrolysis activity"/>
    <property type="evidence" value="ECO:0007669"/>
    <property type="project" value="InterPro"/>
</dbReference>
<dbReference type="InterPro" id="IPR003959">
    <property type="entry name" value="ATPase_AAA_core"/>
</dbReference>